<dbReference type="InterPro" id="IPR012910">
    <property type="entry name" value="Plug_dom"/>
</dbReference>
<keyword evidence="5 7" id="KW-0472">Membrane</keyword>
<dbReference type="Gene3D" id="2.60.40.1120">
    <property type="entry name" value="Carboxypeptidase-like, regulatory domain"/>
    <property type="match status" value="1"/>
</dbReference>
<keyword evidence="8" id="KW-0732">Signal</keyword>
<accession>A0ABV1GWD0</accession>
<evidence type="ECO:0000259" key="9">
    <source>
        <dbReference type="Pfam" id="PF07715"/>
    </source>
</evidence>
<evidence type="ECO:0000313" key="10">
    <source>
        <dbReference type="EMBL" id="MEQ2544712.1"/>
    </source>
</evidence>
<dbReference type="SUPFAM" id="SSF56935">
    <property type="entry name" value="Porins"/>
    <property type="match status" value="1"/>
</dbReference>
<proteinExistence type="inferred from homology"/>
<evidence type="ECO:0000256" key="1">
    <source>
        <dbReference type="ARBA" id="ARBA00004571"/>
    </source>
</evidence>
<evidence type="ECO:0000256" key="2">
    <source>
        <dbReference type="ARBA" id="ARBA00022448"/>
    </source>
</evidence>
<evidence type="ECO:0000256" key="4">
    <source>
        <dbReference type="ARBA" id="ARBA00022692"/>
    </source>
</evidence>
<comment type="similarity">
    <text evidence="7">Belongs to the TonB-dependent receptor family.</text>
</comment>
<keyword evidence="4 7" id="KW-0812">Transmembrane</keyword>
<comment type="caution">
    <text evidence="10">The sequence shown here is derived from an EMBL/GenBank/DDBJ whole genome shotgun (WGS) entry which is preliminary data.</text>
</comment>
<evidence type="ECO:0000313" key="11">
    <source>
        <dbReference type="Proteomes" id="UP001460202"/>
    </source>
</evidence>
<dbReference type="InterPro" id="IPR036942">
    <property type="entry name" value="Beta-barrel_TonB_sf"/>
</dbReference>
<gene>
    <name evidence="10" type="ORF">WMO46_07095</name>
</gene>
<dbReference type="Gene3D" id="2.170.130.10">
    <property type="entry name" value="TonB-dependent receptor, plug domain"/>
    <property type="match status" value="1"/>
</dbReference>
<dbReference type="Gene3D" id="2.40.170.20">
    <property type="entry name" value="TonB-dependent receptor, beta-barrel domain"/>
    <property type="match status" value="1"/>
</dbReference>
<evidence type="ECO:0000256" key="7">
    <source>
        <dbReference type="PROSITE-ProRule" id="PRU01360"/>
    </source>
</evidence>
<dbReference type="InterPro" id="IPR023996">
    <property type="entry name" value="TonB-dep_OMP_SusC/RagA"/>
</dbReference>
<dbReference type="InterPro" id="IPR023997">
    <property type="entry name" value="TonB-dep_OMP_SusC/RagA_CS"/>
</dbReference>
<evidence type="ECO:0000256" key="3">
    <source>
        <dbReference type="ARBA" id="ARBA00022452"/>
    </source>
</evidence>
<name>A0ABV1GWD0_9BACT</name>
<feature type="signal peptide" evidence="8">
    <location>
        <begin position="1"/>
        <end position="18"/>
    </location>
</feature>
<dbReference type="InterPro" id="IPR037066">
    <property type="entry name" value="Plug_dom_sf"/>
</dbReference>
<organism evidence="10 11">
    <name type="scientific">Alistipes intestinihominis</name>
    <dbReference type="NCBI Taxonomy" id="3133172"/>
    <lineage>
        <taxon>Bacteria</taxon>
        <taxon>Pseudomonadati</taxon>
        <taxon>Bacteroidota</taxon>
        <taxon>Bacteroidia</taxon>
        <taxon>Bacteroidales</taxon>
        <taxon>Rikenellaceae</taxon>
        <taxon>Alistipes</taxon>
    </lineage>
</organism>
<protein>
    <submittedName>
        <fullName evidence="10">SusC/RagA family TonB-linked outer membrane protein</fullName>
    </submittedName>
</protein>
<evidence type="ECO:0000256" key="8">
    <source>
        <dbReference type="SAM" id="SignalP"/>
    </source>
</evidence>
<keyword evidence="2 7" id="KW-0813">Transport</keyword>
<sequence>MKKLLTLFVLICPLLALAQQTRQITGQVLDRADGTPLVGATVFIAPEETQAKNYNPQGTIVYEQGRFAFKLPVSVKKVVVSYLGYEAQTIDISGKSNFTIYLSATESKMDAVVVTGYQRIEKRKLTSSIANVKMADIARDGVASVDEMLSGSIAGLTSTPTTGAPGGASKVKIRSTVTLNGNTDPLWVLDGMPLEGNDIPSDWSSKENVDNLYNMSIAGLNPADIEDITVLKDAAATAIYGARAANGVIIITTKKGRRNQATRVNVSASLFVTDRPNLDKLNLMNASQKVDLELALAANGRLNYRQNMGGVARILDQADERAALREGGFAALTPETQAAINALRKDGTDWGKEIYQVALNQQYSFSISGGGNKASYYFSGGYYDEQGTTVGTGFERLNLTMKTDYDLLKNLRFGASVFVGQNKNSSYLSDTDVFTNPSQYTRTVNPYLNAYNPDGSYVYDPDMSVYQGNNDNVLDFNFLEERARTEYMLKTRSMKTIFDLDYQPVKGLRIFTQFGLQVDNSMTEKMAQENTYFTRKYALQSRVDGVTYMPKGGIIQNWNSDMSQYTWKAQAEYSGNFAQRHEIDLMAGMEMRGTTNTTVHTKGFGYDHKTMVTKPMTVPAGDDGKDLANNKYFKQYEKSFYENRYLSYFFTGSYTYDNRYTIFGSMRYDGTNLFGVDPKYKFNPMWSISGAWSVNREKFLRDAKWLDNLRLRASYGAQGNIDRSTSPYILGTWSTRTIGGGIEESINVTSPPNQNLRWETTYTWNAALDFAALENRIGFTFEIYGRRSKDLITTRTIPSETGFTSTSSNYGEMSSKGIEFTLNTVNVRTRNFRWETSFNIAHNTDKVDKILIDDNSWLPTKQGHSSSAVFALKTAGLDEYGIPMFWKDGQKVSLQEFVDFRVEAIDEWGIGFYEYKPQMNQSRAAVRDRFSYIGSFNPDITGGFNNRFFFKGFDLAVSCNFVFGQLVSRTPFYSPTQTSPGQNYTTEMNKVWSPENVSGIYPALTGGLQADATAWGDWDDNPDPYRVYNWILEQSNQWSSSSIFNTLDIWYKKINYFRVNSIRLGYAFPEKITRKLHMAGLRVHFEARNPFVIASNYDGYFDPESYGSIYSQPMARTYSVGLNITF</sequence>
<feature type="domain" description="TonB-dependent receptor plug" evidence="9">
    <location>
        <begin position="122"/>
        <end position="248"/>
    </location>
</feature>
<reference evidence="10 11" key="1">
    <citation type="submission" date="2024-03" db="EMBL/GenBank/DDBJ databases">
        <title>Human intestinal bacterial collection.</title>
        <authorList>
            <person name="Pauvert C."/>
            <person name="Hitch T.C.A."/>
            <person name="Clavel T."/>
        </authorList>
    </citation>
    <scope>NUCLEOTIDE SEQUENCE [LARGE SCALE GENOMIC DNA]</scope>
    <source>
        <strain evidence="10 11">CLA-KB-H122</strain>
    </source>
</reference>
<feature type="chain" id="PRO_5046671018" evidence="8">
    <location>
        <begin position="19"/>
        <end position="1126"/>
    </location>
</feature>
<evidence type="ECO:0000256" key="6">
    <source>
        <dbReference type="ARBA" id="ARBA00023237"/>
    </source>
</evidence>
<dbReference type="NCBIfam" id="TIGR04057">
    <property type="entry name" value="SusC_RagA_signa"/>
    <property type="match status" value="1"/>
</dbReference>
<comment type="subcellular location">
    <subcellularLocation>
        <location evidence="1 7">Cell outer membrane</location>
        <topology evidence="1 7">Multi-pass membrane protein</topology>
    </subcellularLocation>
</comment>
<dbReference type="InterPro" id="IPR039426">
    <property type="entry name" value="TonB-dep_rcpt-like"/>
</dbReference>
<dbReference type="Pfam" id="PF13715">
    <property type="entry name" value="CarbopepD_reg_2"/>
    <property type="match status" value="1"/>
</dbReference>
<dbReference type="InterPro" id="IPR008969">
    <property type="entry name" value="CarboxyPept-like_regulatory"/>
</dbReference>
<keyword evidence="11" id="KW-1185">Reference proteome</keyword>
<dbReference type="Pfam" id="PF07715">
    <property type="entry name" value="Plug"/>
    <property type="match status" value="1"/>
</dbReference>
<dbReference type="NCBIfam" id="TIGR04056">
    <property type="entry name" value="OMP_RagA_SusC"/>
    <property type="match status" value="1"/>
</dbReference>
<dbReference type="Proteomes" id="UP001460202">
    <property type="component" value="Unassembled WGS sequence"/>
</dbReference>
<dbReference type="SUPFAM" id="SSF49464">
    <property type="entry name" value="Carboxypeptidase regulatory domain-like"/>
    <property type="match status" value="1"/>
</dbReference>
<keyword evidence="3 7" id="KW-1134">Transmembrane beta strand</keyword>
<evidence type="ECO:0000256" key="5">
    <source>
        <dbReference type="ARBA" id="ARBA00023136"/>
    </source>
</evidence>
<dbReference type="RefSeq" id="WP_278966470.1">
    <property type="nucleotide sequence ID" value="NZ_JBBMFL010000006.1"/>
</dbReference>
<dbReference type="EMBL" id="JBBMFL010000006">
    <property type="protein sequence ID" value="MEQ2544712.1"/>
    <property type="molecule type" value="Genomic_DNA"/>
</dbReference>
<keyword evidence="6 7" id="KW-0998">Cell outer membrane</keyword>
<dbReference type="PROSITE" id="PS52016">
    <property type="entry name" value="TONB_DEPENDENT_REC_3"/>
    <property type="match status" value="1"/>
</dbReference>